<feature type="domain" description="GTD-binding" evidence="6">
    <location>
        <begin position="60"/>
        <end position="158"/>
    </location>
</feature>
<evidence type="ECO:0000256" key="1">
    <source>
        <dbReference type="ARBA" id="ARBA00004370"/>
    </source>
</evidence>
<evidence type="ECO:0000313" key="8">
    <source>
        <dbReference type="Proteomes" id="UP000298416"/>
    </source>
</evidence>
<evidence type="ECO:0000256" key="2">
    <source>
        <dbReference type="ARBA" id="ARBA00022692"/>
    </source>
</evidence>
<keyword evidence="2" id="KW-0812">Transmembrane</keyword>
<comment type="caution">
    <text evidence="7">The sequence shown here is derived from an EMBL/GenBank/DDBJ whole genome shotgun (WGS) entry which is preliminary data.</text>
</comment>
<accession>A0A8X8YLF0</accession>
<organism evidence="7">
    <name type="scientific">Salvia splendens</name>
    <name type="common">Scarlet sage</name>
    <dbReference type="NCBI Taxonomy" id="180675"/>
    <lineage>
        <taxon>Eukaryota</taxon>
        <taxon>Viridiplantae</taxon>
        <taxon>Streptophyta</taxon>
        <taxon>Embryophyta</taxon>
        <taxon>Tracheophyta</taxon>
        <taxon>Spermatophyta</taxon>
        <taxon>Magnoliopsida</taxon>
        <taxon>eudicotyledons</taxon>
        <taxon>Gunneridae</taxon>
        <taxon>Pentapetalae</taxon>
        <taxon>asterids</taxon>
        <taxon>lamiids</taxon>
        <taxon>Lamiales</taxon>
        <taxon>Lamiaceae</taxon>
        <taxon>Nepetoideae</taxon>
        <taxon>Mentheae</taxon>
        <taxon>Salviinae</taxon>
        <taxon>Salvia</taxon>
        <taxon>Salvia subgen. Calosphace</taxon>
        <taxon>core Calosphace</taxon>
    </lineage>
</organism>
<reference evidence="7" key="2">
    <citation type="submission" date="2020-08" db="EMBL/GenBank/DDBJ databases">
        <title>Plant Genome Project.</title>
        <authorList>
            <person name="Zhang R.-G."/>
        </authorList>
    </citation>
    <scope>NUCLEOTIDE SEQUENCE</scope>
    <source>
        <strain evidence="7">Huo1</strain>
        <tissue evidence="7">Leaf</tissue>
    </source>
</reference>
<dbReference type="GO" id="GO:0080115">
    <property type="term" value="F:myosin XI tail binding"/>
    <property type="evidence" value="ECO:0007669"/>
    <property type="project" value="UniProtKB-ARBA"/>
</dbReference>
<protein>
    <recommendedName>
        <fullName evidence="6">GTD-binding domain-containing protein</fullName>
    </recommendedName>
</protein>
<dbReference type="InterPro" id="IPR007656">
    <property type="entry name" value="GTD-bd"/>
</dbReference>
<dbReference type="GO" id="GO:0016020">
    <property type="term" value="C:membrane"/>
    <property type="evidence" value="ECO:0007669"/>
    <property type="project" value="UniProtKB-SubCell"/>
</dbReference>
<dbReference type="PROSITE" id="PS51775">
    <property type="entry name" value="GTD_BINDING"/>
    <property type="match status" value="1"/>
</dbReference>
<proteinExistence type="predicted"/>
<dbReference type="PANTHER" id="PTHR31422">
    <property type="entry name" value="BNAANNG28530D PROTEIN"/>
    <property type="match status" value="1"/>
</dbReference>
<dbReference type="EMBL" id="PNBA02000002">
    <property type="protein sequence ID" value="KAG6433870.1"/>
    <property type="molecule type" value="Genomic_DNA"/>
</dbReference>
<gene>
    <name evidence="7" type="ORF">SASPL_105489</name>
</gene>
<dbReference type="Proteomes" id="UP000298416">
    <property type="component" value="Unassembled WGS sequence"/>
</dbReference>
<keyword evidence="5" id="KW-0175">Coiled coil</keyword>
<evidence type="ECO:0000259" key="6">
    <source>
        <dbReference type="PROSITE" id="PS51775"/>
    </source>
</evidence>
<sequence>MDSGDSPTSASEIKCCDRDCDCNDSSMMERTGVQAVKRNCDEYEEETCLSTQNARVEIGNECTALREMVINQQQTIEDLISELEEERNAASTAANEALSMILKLQKDKAEFQMELRQFKRFAEEKMAHDQQETLGLEDMLYKREEAIQSLACEIDAYRQKMLSYGLSETEVDGVVQAMSRNYSMIEDIEGQFDYVNEMYPPLKCNLNDSVTCPTGDDEMPDIEKYAFGKNPHSSDQLKDLDCRINQLEKSPKAIYPDGELVNAKHVLEKVIVGHSPRARKLCTDGPQVPFAMAKEKGPEISKYSPKFAGSFKKSVFSYIEENPRKADNASEYGDESCDRVCTVDSVQQGPINNQPMSCNASFGVGGDEELNYSSSEDLEIQKLYARLHSLEADRESMRQAIISMGTEKAQVVLLKEIAQNLCKEMSPKVTPLRKQHETRKGTFMSIFKWIVPIFSWRRGRRASKAACVHVRFISQQHWHVSAFRPEPSCGIMEASIHYKHAKLKSGKSVCDVFDHQNGFMVLDSHCLLLTCVLCI</sequence>
<keyword evidence="3" id="KW-1133">Transmembrane helix</keyword>
<dbReference type="Pfam" id="PF04576">
    <property type="entry name" value="Zein-binding"/>
    <property type="match status" value="1"/>
</dbReference>
<evidence type="ECO:0000256" key="3">
    <source>
        <dbReference type="ARBA" id="ARBA00022989"/>
    </source>
</evidence>
<reference evidence="7" key="1">
    <citation type="submission" date="2018-01" db="EMBL/GenBank/DDBJ databases">
        <authorList>
            <person name="Mao J.F."/>
        </authorList>
    </citation>
    <scope>NUCLEOTIDE SEQUENCE</scope>
    <source>
        <strain evidence="7">Huo1</strain>
        <tissue evidence="7">Leaf</tissue>
    </source>
</reference>
<dbReference type="PANTHER" id="PTHR31422:SF0">
    <property type="entry name" value="MYOSIN-BINDING PROTEIN 7"/>
    <property type="match status" value="1"/>
</dbReference>
<keyword evidence="8" id="KW-1185">Reference proteome</keyword>
<feature type="coiled-coil region" evidence="5">
    <location>
        <begin position="66"/>
        <end position="100"/>
    </location>
</feature>
<dbReference type="AlphaFoldDB" id="A0A8X8YLF0"/>
<keyword evidence="4" id="KW-0472">Membrane</keyword>
<comment type="subcellular location">
    <subcellularLocation>
        <location evidence="1">Membrane</location>
    </subcellularLocation>
</comment>
<evidence type="ECO:0000313" key="7">
    <source>
        <dbReference type="EMBL" id="KAG6433870.1"/>
    </source>
</evidence>
<evidence type="ECO:0000256" key="4">
    <source>
        <dbReference type="ARBA" id="ARBA00023136"/>
    </source>
</evidence>
<name>A0A8X8YLF0_SALSN</name>
<evidence type="ECO:0000256" key="5">
    <source>
        <dbReference type="SAM" id="Coils"/>
    </source>
</evidence>